<dbReference type="EMBL" id="GBRH01231982">
    <property type="protein sequence ID" value="JAD65913.1"/>
    <property type="molecule type" value="Transcribed_RNA"/>
</dbReference>
<reference evidence="1" key="1">
    <citation type="submission" date="2014-09" db="EMBL/GenBank/DDBJ databases">
        <authorList>
            <person name="Magalhaes I.L.F."/>
            <person name="Oliveira U."/>
            <person name="Santos F.R."/>
            <person name="Vidigal T.H.D.A."/>
            <person name="Brescovit A.D."/>
            <person name="Santos A.J."/>
        </authorList>
    </citation>
    <scope>NUCLEOTIDE SEQUENCE</scope>
    <source>
        <tissue evidence="1">Shoot tissue taken approximately 20 cm above the soil surface</tissue>
    </source>
</reference>
<evidence type="ECO:0000313" key="1">
    <source>
        <dbReference type="EMBL" id="JAD65913.1"/>
    </source>
</evidence>
<accession>A0A0A9BUN3</accession>
<reference evidence="1" key="2">
    <citation type="journal article" date="2015" name="Data Brief">
        <title>Shoot transcriptome of the giant reed, Arundo donax.</title>
        <authorList>
            <person name="Barrero R.A."/>
            <person name="Guerrero F.D."/>
            <person name="Moolhuijzen P."/>
            <person name="Goolsby J.A."/>
            <person name="Tidwell J."/>
            <person name="Bellgard S.E."/>
            <person name="Bellgard M.I."/>
        </authorList>
    </citation>
    <scope>NUCLEOTIDE SEQUENCE</scope>
    <source>
        <tissue evidence="1">Shoot tissue taken approximately 20 cm above the soil surface</tissue>
    </source>
</reference>
<proteinExistence type="predicted"/>
<organism evidence="1">
    <name type="scientific">Arundo donax</name>
    <name type="common">Giant reed</name>
    <name type="synonym">Donax arundinaceus</name>
    <dbReference type="NCBI Taxonomy" id="35708"/>
    <lineage>
        <taxon>Eukaryota</taxon>
        <taxon>Viridiplantae</taxon>
        <taxon>Streptophyta</taxon>
        <taxon>Embryophyta</taxon>
        <taxon>Tracheophyta</taxon>
        <taxon>Spermatophyta</taxon>
        <taxon>Magnoliopsida</taxon>
        <taxon>Liliopsida</taxon>
        <taxon>Poales</taxon>
        <taxon>Poaceae</taxon>
        <taxon>PACMAD clade</taxon>
        <taxon>Arundinoideae</taxon>
        <taxon>Arundineae</taxon>
        <taxon>Arundo</taxon>
    </lineage>
</organism>
<sequence>MGSLNALGWTRSGVRWHGLPWPLRSRQSSSSAGLLEVGDKAAVESSVVSTFFRLFTADRI</sequence>
<protein>
    <submittedName>
        <fullName evidence="1">Uncharacterized protein</fullName>
    </submittedName>
</protein>
<name>A0A0A9BUN3_ARUDO</name>
<dbReference type="AlphaFoldDB" id="A0A0A9BUN3"/>